<gene>
    <name evidence="3" type="ORF">PRK78_007114</name>
</gene>
<feature type="compositionally biased region" description="Polar residues" evidence="1">
    <location>
        <begin position="138"/>
        <end position="153"/>
    </location>
</feature>
<dbReference type="PANTHER" id="PTHR40623">
    <property type="entry name" value="INTEGRAL MEMBRANE PROTEIN"/>
    <property type="match status" value="1"/>
</dbReference>
<reference evidence="3" key="1">
    <citation type="submission" date="2023-03" db="EMBL/GenBank/DDBJ databases">
        <title>Emydomyces testavorans Genome Sequence.</title>
        <authorList>
            <person name="Hoyer L."/>
        </authorList>
    </citation>
    <scope>NUCLEOTIDE SEQUENCE</scope>
    <source>
        <strain evidence="3">16-2883</strain>
    </source>
</reference>
<keyword evidence="2" id="KW-0472">Membrane</keyword>
<accession>A0AAF0DNH5</accession>
<organism evidence="3 4">
    <name type="scientific">Emydomyces testavorans</name>
    <dbReference type="NCBI Taxonomy" id="2070801"/>
    <lineage>
        <taxon>Eukaryota</taxon>
        <taxon>Fungi</taxon>
        <taxon>Dikarya</taxon>
        <taxon>Ascomycota</taxon>
        <taxon>Pezizomycotina</taxon>
        <taxon>Eurotiomycetes</taxon>
        <taxon>Eurotiomycetidae</taxon>
        <taxon>Onygenales</taxon>
        <taxon>Nannizziopsiaceae</taxon>
        <taxon>Emydomyces</taxon>
    </lineage>
</organism>
<keyword evidence="4" id="KW-1185">Reference proteome</keyword>
<sequence>MGFWVDWELWEKMCFVIVLAYGTGVQIYNTWRIKRMAATEMQLISQRDSATGLKRTKDDDVPFGSRAIESGIEVEGIWISNHSTPRRSPQSPGTPEEARPSSQTSSQFNSFPRRLNDRPHSHNSPEAAASRVARQPQLGDQNNPIESLARNIS</sequence>
<feature type="compositionally biased region" description="Polar residues" evidence="1">
    <location>
        <begin position="100"/>
        <end position="110"/>
    </location>
</feature>
<keyword evidence="2" id="KW-1133">Transmembrane helix</keyword>
<dbReference type="AlphaFoldDB" id="A0AAF0DNH5"/>
<dbReference type="EMBL" id="CP120631">
    <property type="protein sequence ID" value="WEW61623.1"/>
    <property type="molecule type" value="Genomic_DNA"/>
</dbReference>
<name>A0AAF0DNH5_9EURO</name>
<dbReference type="Proteomes" id="UP001219355">
    <property type="component" value="Chromosome 5"/>
</dbReference>
<dbReference type="PANTHER" id="PTHR40623:SF2">
    <property type="entry name" value="INTEGRAL MEMBRANE PROTEIN"/>
    <property type="match status" value="1"/>
</dbReference>
<evidence type="ECO:0000256" key="2">
    <source>
        <dbReference type="SAM" id="Phobius"/>
    </source>
</evidence>
<feature type="compositionally biased region" description="Polar residues" evidence="1">
    <location>
        <begin position="80"/>
        <end position="93"/>
    </location>
</feature>
<feature type="transmembrane region" description="Helical" evidence="2">
    <location>
        <begin position="12"/>
        <end position="31"/>
    </location>
</feature>
<evidence type="ECO:0000313" key="4">
    <source>
        <dbReference type="Proteomes" id="UP001219355"/>
    </source>
</evidence>
<keyword evidence="2" id="KW-0812">Transmembrane</keyword>
<proteinExistence type="predicted"/>
<evidence type="ECO:0000313" key="3">
    <source>
        <dbReference type="EMBL" id="WEW61623.1"/>
    </source>
</evidence>
<evidence type="ECO:0000256" key="1">
    <source>
        <dbReference type="SAM" id="MobiDB-lite"/>
    </source>
</evidence>
<protein>
    <submittedName>
        <fullName evidence="3">Uncharacterized protein</fullName>
    </submittedName>
</protein>
<feature type="region of interest" description="Disordered" evidence="1">
    <location>
        <begin position="78"/>
        <end position="153"/>
    </location>
</feature>